<keyword evidence="1" id="KW-1133">Transmembrane helix</keyword>
<gene>
    <name evidence="2" type="ORF">SDC9_131119</name>
</gene>
<organism evidence="2">
    <name type="scientific">bioreactor metagenome</name>
    <dbReference type="NCBI Taxonomy" id="1076179"/>
    <lineage>
        <taxon>unclassified sequences</taxon>
        <taxon>metagenomes</taxon>
        <taxon>ecological metagenomes</taxon>
    </lineage>
</organism>
<evidence type="ECO:0000313" key="2">
    <source>
        <dbReference type="EMBL" id="MPM84048.1"/>
    </source>
</evidence>
<dbReference type="EMBL" id="VSSQ01032699">
    <property type="protein sequence ID" value="MPM84048.1"/>
    <property type="molecule type" value="Genomic_DNA"/>
</dbReference>
<protein>
    <submittedName>
        <fullName evidence="2">Uncharacterized protein</fullName>
    </submittedName>
</protein>
<evidence type="ECO:0000256" key="1">
    <source>
        <dbReference type="SAM" id="Phobius"/>
    </source>
</evidence>
<reference evidence="2" key="1">
    <citation type="submission" date="2019-08" db="EMBL/GenBank/DDBJ databases">
        <authorList>
            <person name="Kucharzyk K."/>
            <person name="Murdoch R.W."/>
            <person name="Higgins S."/>
            <person name="Loffler F."/>
        </authorList>
    </citation>
    <scope>NUCLEOTIDE SEQUENCE</scope>
</reference>
<dbReference type="AlphaFoldDB" id="A0A645D4Q5"/>
<keyword evidence="1" id="KW-0472">Membrane</keyword>
<keyword evidence="1" id="KW-0812">Transmembrane</keyword>
<name>A0A645D4Q5_9ZZZZ</name>
<comment type="caution">
    <text evidence="2">The sequence shown here is derived from an EMBL/GenBank/DDBJ whole genome shotgun (WGS) entry which is preliminary data.</text>
</comment>
<sequence length="107" mass="12545">MHVSCRHDRLVFLRREPDYRFIVFYELFSAFLAVTVYKEIIVWQRLDLEIVVIIGDFKQIAIAPVFNDGAEKLAGFTGRADNKTVAVFAQHCFRYARMLSVIFKIRI</sequence>
<proteinExistence type="predicted"/>
<accession>A0A645D4Q5</accession>
<feature type="transmembrane region" description="Helical" evidence="1">
    <location>
        <begin position="19"/>
        <end position="37"/>
    </location>
</feature>